<dbReference type="PROSITE" id="PS50096">
    <property type="entry name" value="IQ"/>
    <property type="match status" value="1"/>
</dbReference>
<dbReference type="PROSITE" id="PS00058">
    <property type="entry name" value="DNA_MISMATCH_REPAIR_1"/>
    <property type="match status" value="1"/>
</dbReference>
<dbReference type="CDD" id="cd23767">
    <property type="entry name" value="IQCD"/>
    <property type="match status" value="1"/>
</dbReference>
<evidence type="ECO:0000256" key="4">
    <source>
        <dbReference type="ARBA" id="ARBA00023315"/>
    </source>
</evidence>
<dbReference type="CDD" id="cd07987">
    <property type="entry name" value="LPLAT_MGAT-like"/>
    <property type="match status" value="1"/>
</dbReference>
<dbReference type="InterPro" id="IPR042120">
    <property type="entry name" value="MutL_C_dimsub"/>
</dbReference>
<evidence type="ECO:0000259" key="8">
    <source>
        <dbReference type="SMART" id="SM01340"/>
    </source>
</evidence>
<dbReference type="InterPro" id="IPR020568">
    <property type="entry name" value="Ribosomal_Su5_D2-typ_SF"/>
</dbReference>
<dbReference type="PANTHER" id="PTHR10073:SF47">
    <property type="entry name" value="DNA MISMATCH REPAIR PROTEIN MLH3"/>
    <property type="match status" value="1"/>
</dbReference>
<keyword evidence="5" id="KW-0175">Coiled coil</keyword>
<dbReference type="SMART" id="SM01340">
    <property type="entry name" value="DNA_mis_repair"/>
    <property type="match status" value="1"/>
</dbReference>
<protein>
    <submittedName>
        <fullName evidence="9">Uncharacterized protein</fullName>
    </submittedName>
</protein>
<dbReference type="SUPFAM" id="SSF55874">
    <property type="entry name" value="ATPase domain of HSP90 chaperone/DNA topoisomerase II/histidine kinase"/>
    <property type="match status" value="1"/>
</dbReference>
<keyword evidence="4" id="KW-0012">Acyltransferase</keyword>
<feature type="compositionally biased region" description="Polar residues" evidence="6">
    <location>
        <begin position="1418"/>
        <end position="1436"/>
    </location>
</feature>
<dbReference type="SMART" id="SM00853">
    <property type="entry name" value="MutL_C"/>
    <property type="match status" value="1"/>
</dbReference>
<dbReference type="GO" id="GO:0008374">
    <property type="term" value="F:O-acyltransferase activity"/>
    <property type="evidence" value="ECO:0007669"/>
    <property type="project" value="InterPro"/>
</dbReference>
<dbReference type="Proteomes" id="UP000318582">
    <property type="component" value="Unassembled WGS sequence"/>
</dbReference>
<dbReference type="InterPro" id="IPR038973">
    <property type="entry name" value="MutL/Mlh/Pms-like"/>
</dbReference>
<keyword evidence="10" id="KW-1185">Reference proteome</keyword>
<feature type="region of interest" description="Disordered" evidence="6">
    <location>
        <begin position="1364"/>
        <end position="1566"/>
    </location>
</feature>
<feature type="domain" description="MutL C-terminal dimerisation" evidence="7">
    <location>
        <begin position="495"/>
        <end position="694"/>
    </location>
</feature>
<comment type="similarity">
    <text evidence="2">Belongs to the DNA mismatch repair MutL/HexB family.</text>
</comment>
<evidence type="ECO:0000256" key="5">
    <source>
        <dbReference type="SAM" id="Coils"/>
    </source>
</evidence>
<dbReference type="GO" id="GO:0030983">
    <property type="term" value="F:mismatched DNA binding"/>
    <property type="evidence" value="ECO:0007669"/>
    <property type="project" value="InterPro"/>
</dbReference>
<dbReference type="GO" id="GO:0016887">
    <property type="term" value="F:ATP hydrolysis activity"/>
    <property type="evidence" value="ECO:0007669"/>
    <property type="project" value="InterPro"/>
</dbReference>
<feature type="compositionally biased region" description="Basic and acidic residues" evidence="6">
    <location>
        <begin position="1271"/>
        <end position="1288"/>
    </location>
</feature>
<feature type="compositionally biased region" description="Polar residues" evidence="6">
    <location>
        <begin position="1519"/>
        <end position="1556"/>
    </location>
</feature>
<dbReference type="GO" id="GO:0005524">
    <property type="term" value="F:ATP binding"/>
    <property type="evidence" value="ECO:0007669"/>
    <property type="project" value="InterPro"/>
</dbReference>
<reference evidence="9 10" key="1">
    <citation type="journal article" date="2019" name="Sci. Rep.">
        <title>Comparative genomics of chytrid fungi reveal insights into the obligate biotrophic and pathogenic lifestyle of Synchytrium endobioticum.</title>
        <authorList>
            <person name="van de Vossenberg B.T.L.H."/>
            <person name="Warris S."/>
            <person name="Nguyen H.D.T."/>
            <person name="van Gent-Pelzer M.P.E."/>
            <person name="Joly D.L."/>
            <person name="van de Geest H.C."/>
            <person name="Bonants P.J.M."/>
            <person name="Smith D.S."/>
            <person name="Levesque C.A."/>
            <person name="van der Lee T.A.J."/>
        </authorList>
    </citation>
    <scope>NUCLEOTIDE SEQUENCE [LARGE SCALE GENOMIC DNA]</scope>
    <source>
        <strain evidence="9 10">CBS 809.83</strain>
    </source>
</reference>
<evidence type="ECO:0000259" key="7">
    <source>
        <dbReference type="SMART" id="SM00853"/>
    </source>
</evidence>
<name>A0A507DZ67_9FUNG</name>
<dbReference type="Gene3D" id="3.30.565.10">
    <property type="entry name" value="Histidine kinase-like ATPase, C-terminal domain"/>
    <property type="match status" value="1"/>
</dbReference>
<evidence type="ECO:0000256" key="6">
    <source>
        <dbReference type="SAM" id="MobiDB-lite"/>
    </source>
</evidence>
<feature type="domain" description="DNA mismatch repair protein S5" evidence="8">
    <location>
        <begin position="133"/>
        <end position="272"/>
    </location>
</feature>
<dbReference type="Gene3D" id="3.30.1540.20">
    <property type="entry name" value="MutL, C-terminal domain, dimerisation subdomain"/>
    <property type="match status" value="1"/>
</dbReference>
<feature type="compositionally biased region" description="Basic and acidic residues" evidence="6">
    <location>
        <begin position="1364"/>
        <end position="1400"/>
    </location>
</feature>
<dbReference type="InterPro" id="IPR013507">
    <property type="entry name" value="DNA_mismatch_S5_2-like"/>
</dbReference>
<dbReference type="PANTHER" id="PTHR10073">
    <property type="entry name" value="DNA MISMATCH REPAIR PROTEIN MLH, PMS, MUTL"/>
    <property type="match status" value="1"/>
</dbReference>
<dbReference type="SUPFAM" id="SSF54211">
    <property type="entry name" value="Ribosomal protein S5 domain 2-like"/>
    <property type="match status" value="1"/>
</dbReference>
<comment type="similarity">
    <text evidence="1">Belongs to the diacylglycerol acyltransferase family.</text>
</comment>
<dbReference type="Pfam" id="PF03982">
    <property type="entry name" value="DAGAT"/>
    <property type="match status" value="1"/>
</dbReference>
<proteinExistence type="inferred from homology"/>
<feature type="region of interest" description="Disordered" evidence="6">
    <location>
        <begin position="1269"/>
        <end position="1288"/>
    </location>
</feature>
<comment type="caution">
    <text evidence="9">The sequence shown here is derived from an EMBL/GenBank/DDBJ whole genome shotgun (WGS) entry which is preliminary data.</text>
</comment>
<dbReference type="InterPro" id="IPR036890">
    <property type="entry name" value="HATPase_C_sf"/>
</dbReference>
<dbReference type="InterPro" id="IPR014790">
    <property type="entry name" value="MutL_C"/>
</dbReference>
<evidence type="ECO:0000313" key="10">
    <source>
        <dbReference type="Proteomes" id="UP000318582"/>
    </source>
</evidence>
<dbReference type="Pfam" id="PF00612">
    <property type="entry name" value="IQ"/>
    <property type="match status" value="1"/>
</dbReference>
<dbReference type="Pfam" id="PF13589">
    <property type="entry name" value="HATPase_c_3"/>
    <property type="match status" value="1"/>
</dbReference>
<feature type="coiled-coil region" evidence="5">
    <location>
        <begin position="1117"/>
        <end position="1144"/>
    </location>
</feature>
<keyword evidence="3" id="KW-0808">Transferase</keyword>
<dbReference type="InterPro" id="IPR014762">
    <property type="entry name" value="DNA_mismatch_repair_CS"/>
</dbReference>
<gene>
    <name evidence="9" type="ORF">PhCBS80983_g04512</name>
</gene>
<dbReference type="InterPro" id="IPR000048">
    <property type="entry name" value="IQ_motif_EF-hand-BS"/>
</dbReference>
<sequence length="1608" mass="180161">MSIRKLPDELVQQLRSGIVISSIQQCVVELVQNALDAQATVIQVLVNAPAASVQVVDNGLGIDPRGFKLLGQRYGSALGAMSLVGFISLFRIATSKMGNESGTKSFGFRGEALASIAEVSRVEITSRSNYLQTYTLTLKDLSPVIHERDGYTLEGFFSTKGFPSKYHQYIYVNNHYMFPNALHVTVNRLIAKSKFGAQNDEDEAFPTQSGTSPQKSKYSVKVTDRFPIFLLKLKCPPDTTDVLLDPNKNMVEFRDWDFVTQFFEDVTTRFLVQHGFENDSMDIDSLLGEASGGESDESAECNTPLMPTVANELPSTGPVAQPLPSPGQVTEHLPSGAEPSETIAMAPALSETTVTRAGEEYALWKNPNTKRSHDITDVKTLNPEVHRYYVLPGETQLSSDSRQQEKLVDNQKLRGKTIEAASSGVFGKLKFDDSLRKWKNPVFKRSERSLPQLGTRMGENRVNSFADKASKVFNGLPAGEVMESISKDMLDTLRVISQVDRKFILCKMDSTNAHDSEVLIMVDQHAADERVGLEVLLEELYRPGDEGESTGSTEPKVDTVRLDPSCRILMSAREAHAATRHSARFSRWGISFKCLEIAAETESGEQTLMKPDLSVRVDVVELPKLIADRCVVDPGVIKDVIRQYVFWLEEGNIGAGVDGQCPKGILEILHSKACRMALDDGWMSRSAIMFGDALTVEQCEGLVEKLKKCKFPFQCGRCLHNPGSCFQPFIDYTTTYQLMDGPVCDYVCAQLHKDAEVDPKAGPFLMGLHPHGILCYSHFVNVITDVSGFPGLFPNIERRVAVLDLLFRLPILREIALIHGLISVNKSSIKYWLSQGTNKAVGIVVGGAAESLESFDGVHRVILKRRRGFFRLALETGSALIPVYSFGETSLWSQLQHPVLRKLQKLLLRLTGFTIPVCYGRWFTPIPNQRKLVTVVGKPIPVTKIQSPTDAQIEDLQRVYIVALTELFDKYKDKYAKNRIEDLKIVLMHFMSVSANFRSSSTSPKKKTVNHATLTPDVIETYRVAPFTLPTSRRSSKNTFYHRDPELLQHELHTSKTKINELIYERKVLKTKTCALEEELRKMDARYEELLAINIITRTASTSFVDSSATIPEDKTIRNLRIAVKNLTKRNKELDKELGEVKQSMRFNKLYMKEQECVALFQETLRLRRAIANAEAEVPLKLETATELDDLRQTVEIAHRERDEWRELSQSFQTEKEALRIQLGEAESKCRLAQQVLEESEHKWRSDKYRECDALKSTNDELQKRVNTLRSEQRDAETDVKAARQRSKEEERILQDELTRARAIAEESKAKEEHWRAQANTHKVSIAEYEGQVEEYQRQLEETSQIRAHEVNEASALMSRIKRTERDLDEEKSKNEELRQRVEQLQERLDTSSKAAKEAELADEDEKTTPKAKHPQLFSRSPSGTSLNASVASSKDITGAQAPSRMASSSSSHNRQDAQPQPTPGSELPITAPEAYSHKNVPASPPVSKRSASGSRTPVPETSPLQDDVPEEIFPVHASQPNSRSHTPVRSRSPSTHSLNLSGPPSQASRSGSQSKLPDPDPGDFQIHLSRAVSTEFFEKQMRVDAATVIQAAIRGYLTRRARPSKGG</sequence>
<dbReference type="EMBL" id="QEAQ01000073">
    <property type="protein sequence ID" value="TPX56487.1"/>
    <property type="molecule type" value="Genomic_DNA"/>
</dbReference>
<evidence type="ECO:0000313" key="9">
    <source>
        <dbReference type="EMBL" id="TPX56487.1"/>
    </source>
</evidence>
<dbReference type="Gene3D" id="1.20.5.190">
    <property type="match status" value="1"/>
</dbReference>
<dbReference type="GO" id="GO:0032300">
    <property type="term" value="C:mismatch repair complex"/>
    <property type="evidence" value="ECO:0007669"/>
    <property type="project" value="InterPro"/>
</dbReference>
<evidence type="ECO:0000256" key="2">
    <source>
        <dbReference type="ARBA" id="ARBA00006082"/>
    </source>
</evidence>
<dbReference type="GO" id="GO:0140664">
    <property type="term" value="F:ATP-dependent DNA damage sensor activity"/>
    <property type="evidence" value="ECO:0007669"/>
    <property type="project" value="InterPro"/>
</dbReference>
<accession>A0A507DZ67</accession>
<dbReference type="InterPro" id="IPR007130">
    <property type="entry name" value="DAGAT"/>
</dbReference>
<dbReference type="STRING" id="109895.A0A507DZ67"/>
<evidence type="ECO:0000256" key="1">
    <source>
        <dbReference type="ARBA" id="ARBA00005420"/>
    </source>
</evidence>
<organism evidence="9 10">
    <name type="scientific">Powellomyces hirtus</name>
    <dbReference type="NCBI Taxonomy" id="109895"/>
    <lineage>
        <taxon>Eukaryota</taxon>
        <taxon>Fungi</taxon>
        <taxon>Fungi incertae sedis</taxon>
        <taxon>Chytridiomycota</taxon>
        <taxon>Chytridiomycota incertae sedis</taxon>
        <taxon>Chytridiomycetes</taxon>
        <taxon>Spizellomycetales</taxon>
        <taxon>Powellomycetaceae</taxon>
        <taxon>Powellomyces</taxon>
    </lineage>
</organism>
<dbReference type="GO" id="GO:0006298">
    <property type="term" value="P:mismatch repair"/>
    <property type="evidence" value="ECO:0007669"/>
    <property type="project" value="InterPro"/>
</dbReference>
<evidence type="ECO:0000256" key="3">
    <source>
        <dbReference type="ARBA" id="ARBA00022679"/>
    </source>
</evidence>